<organism evidence="2 3">
    <name type="scientific">Pristionchus mayeri</name>
    <dbReference type="NCBI Taxonomy" id="1317129"/>
    <lineage>
        <taxon>Eukaryota</taxon>
        <taxon>Metazoa</taxon>
        <taxon>Ecdysozoa</taxon>
        <taxon>Nematoda</taxon>
        <taxon>Chromadorea</taxon>
        <taxon>Rhabditida</taxon>
        <taxon>Rhabditina</taxon>
        <taxon>Diplogasteromorpha</taxon>
        <taxon>Diplogasteroidea</taxon>
        <taxon>Neodiplogasteridae</taxon>
        <taxon>Pristionchus</taxon>
    </lineage>
</organism>
<accession>A0AAN5D192</accession>
<feature type="region of interest" description="Disordered" evidence="1">
    <location>
        <begin position="1"/>
        <end position="21"/>
    </location>
</feature>
<dbReference type="Proteomes" id="UP001328107">
    <property type="component" value="Unassembled WGS sequence"/>
</dbReference>
<evidence type="ECO:0000256" key="1">
    <source>
        <dbReference type="SAM" id="MobiDB-lite"/>
    </source>
</evidence>
<dbReference type="AlphaFoldDB" id="A0AAN5D192"/>
<dbReference type="EMBL" id="BTRK01000005">
    <property type="protein sequence ID" value="GMR53769.1"/>
    <property type="molecule type" value="Genomic_DNA"/>
</dbReference>
<proteinExistence type="predicted"/>
<feature type="non-terminal residue" evidence="2">
    <location>
        <position position="112"/>
    </location>
</feature>
<feature type="non-terminal residue" evidence="2">
    <location>
        <position position="1"/>
    </location>
</feature>
<evidence type="ECO:0000313" key="2">
    <source>
        <dbReference type="EMBL" id="GMR53769.1"/>
    </source>
</evidence>
<feature type="compositionally biased region" description="Polar residues" evidence="1">
    <location>
        <begin position="11"/>
        <end position="20"/>
    </location>
</feature>
<sequence length="112" mass="12566">SEKFDFDVTPSGANDQSLSKMNMPIVISTPENPKIQSFDLRNQNGDATYEAVCLRIEQIRRVLAEPKNHDFFGVIEGAENAFSFGVIECAENHGLTHFAPRAFVGSRRRHVE</sequence>
<comment type="caution">
    <text evidence="2">The sequence shown here is derived from an EMBL/GenBank/DDBJ whole genome shotgun (WGS) entry which is preliminary data.</text>
</comment>
<evidence type="ECO:0000313" key="3">
    <source>
        <dbReference type="Proteomes" id="UP001328107"/>
    </source>
</evidence>
<keyword evidence="3" id="KW-1185">Reference proteome</keyword>
<name>A0AAN5D192_9BILA</name>
<gene>
    <name evidence="2" type="ORF">PMAYCL1PPCAC_23964</name>
</gene>
<protein>
    <submittedName>
        <fullName evidence="2">Uncharacterized protein</fullName>
    </submittedName>
</protein>
<reference evidence="3" key="1">
    <citation type="submission" date="2022-10" db="EMBL/GenBank/DDBJ databases">
        <title>Genome assembly of Pristionchus species.</title>
        <authorList>
            <person name="Yoshida K."/>
            <person name="Sommer R.J."/>
        </authorList>
    </citation>
    <scope>NUCLEOTIDE SEQUENCE [LARGE SCALE GENOMIC DNA]</scope>
    <source>
        <strain evidence="3">RS5460</strain>
    </source>
</reference>